<dbReference type="Proteomes" id="UP000199263">
    <property type="component" value="Unassembled WGS sequence"/>
</dbReference>
<sequence length="71" mass="8563">MEKLSRIKKSILCKLYGIIWREQFILILLIILVWPVGVYQMWKQSRWNDIVKCIITLFCIIITIIKLQNLN</sequence>
<dbReference type="AlphaFoldDB" id="A0A1I1NJR5"/>
<evidence type="ECO:0000256" key="1">
    <source>
        <dbReference type="SAM" id="Phobius"/>
    </source>
</evidence>
<evidence type="ECO:0000313" key="2">
    <source>
        <dbReference type="EMBL" id="SFC97777.1"/>
    </source>
</evidence>
<keyword evidence="1" id="KW-0812">Transmembrane</keyword>
<dbReference type="EMBL" id="FOMG01000015">
    <property type="protein sequence ID" value="SFC97777.1"/>
    <property type="molecule type" value="Genomic_DNA"/>
</dbReference>
<gene>
    <name evidence="2" type="ORF">SAMN05421842_11588</name>
</gene>
<keyword evidence="3" id="KW-1185">Reference proteome</keyword>
<feature type="transmembrane region" description="Helical" evidence="1">
    <location>
        <begin position="48"/>
        <end position="67"/>
    </location>
</feature>
<proteinExistence type="predicted"/>
<protein>
    <submittedName>
        <fullName evidence="2">Uncharacterized protein</fullName>
    </submittedName>
</protein>
<name>A0A1I1NJR5_9CLOT</name>
<keyword evidence="1" id="KW-1133">Transmembrane helix</keyword>
<evidence type="ECO:0000313" key="3">
    <source>
        <dbReference type="Proteomes" id="UP000199263"/>
    </source>
</evidence>
<feature type="transmembrane region" description="Helical" evidence="1">
    <location>
        <begin position="24"/>
        <end position="42"/>
    </location>
</feature>
<organism evidence="2 3">
    <name type="scientific">Clostridium uliginosum</name>
    <dbReference type="NCBI Taxonomy" id="119641"/>
    <lineage>
        <taxon>Bacteria</taxon>
        <taxon>Bacillati</taxon>
        <taxon>Bacillota</taxon>
        <taxon>Clostridia</taxon>
        <taxon>Eubacteriales</taxon>
        <taxon>Clostridiaceae</taxon>
        <taxon>Clostridium</taxon>
    </lineage>
</organism>
<keyword evidence="1" id="KW-0472">Membrane</keyword>
<reference evidence="2 3" key="1">
    <citation type="submission" date="2016-10" db="EMBL/GenBank/DDBJ databases">
        <authorList>
            <person name="de Groot N.N."/>
        </authorList>
    </citation>
    <scope>NUCLEOTIDE SEQUENCE [LARGE SCALE GENOMIC DNA]</scope>
    <source>
        <strain evidence="2 3">DSM 12992</strain>
    </source>
</reference>
<accession>A0A1I1NJR5</accession>